<feature type="transmembrane region" description="Helical" evidence="1">
    <location>
        <begin position="39"/>
        <end position="58"/>
    </location>
</feature>
<keyword evidence="1" id="KW-1133">Transmembrane helix</keyword>
<gene>
    <name evidence="2" type="ORF">SAMN02745248_00929</name>
</gene>
<organism evidence="2 3">
    <name type="scientific">Hathewaya proteolytica DSM 3090</name>
    <dbReference type="NCBI Taxonomy" id="1121331"/>
    <lineage>
        <taxon>Bacteria</taxon>
        <taxon>Bacillati</taxon>
        <taxon>Bacillota</taxon>
        <taxon>Clostridia</taxon>
        <taxon>Eubacteriales</taxon>
        <taxon>Clostridiaceae</taxon>
        <taxon>Hathewaya</taxon>
    </lineage>
</organism>
<reference evidence="2 3" key="1">
    <citation type="submission" date="2016-11" db="EMBL/GenBank/DDBJ databases">
        <authorList>
            <person name="Jaros S."/>
            <person name="Januszkiewicz K."/>
            <person name="Wedrychowicz H."/>
        </authorList>
    </citation>
    <scope>NUCLEOTIDE SEQUENCE [LARGE SCALE GENOMIC DNA]</scope>
    <source>
        <strain evidence="2 3">DSM 3090</strain>
    </source>
</reference>
<evidence type="ECO:0000313" key="3">
    <source>
        <dbReference type="Proteomes" id="UP000183952"/>
    </source>
</evidence>
<feature type="transmembrane region" description="Helical" evidence="1">
    <location>
        <begin position="7"/>
        <end position="24"/>
    </location>
</feature>
<keyword evidence="1" id="KW-0812">Transmembrane</keyword>
<accession>A0A1M6M379</accession>
<dbReference type="AlphaFoldDB" id="A0A1M6M379"/>
<dbReference type="EMBL" id="FRAD01000006">
    <property type="protein sequence ID" value="SHJ77922.1"/>
    <property type="molecule type" value="Genomic_DNA"/>
</dbReference>
<proteinExistence type="predicted"/>
<protein>
    <submittedName>
        <fullName evidence="2">Uncharacterized protein</fullName>
    </submittedName>
</protein>
<evidence type="ECO:0000313" key="2">
    <source>
        <dbReference type="EMBL" id="SHJ77922.1"/>
    </source>
</evidence>
<dbReference type="Proteomes" id="UP000183952">
    <property type="component" value="Unassembled WGS sequence"/>
</dbReference>
<keyword evidence="3" id="KW-1185">Reference proteome</keyword>
<sequence length="87" mass="10147">MSFEKKFGIVTDIAFFIFFIPILLYRDFYNANLSMIQKILLYVCSISLYTIPIMKYFTKCSSDMVKKVDSILRTIVAIILVVTLFIL</sequence>
<name>A0A1M6M379_9CLOT</name>
<keyword evidence="1" id="KW-0472">Membrane</keyword>
<feature type="transmembrane region" description="Helical" evidence="1">
    <location>
        <begin position="70"/>
        <end position="86"/>
    </location>
</feature>
<evidence type="ECO:0000256" key="1">
    <source>
        <dbReference type="SAM" id="Phobius"/>
    </source>
</evidence>